<dbReference type="Proteomes" id="UP000552709">
    <property type="component" value="Unassembled WGS sequence"/>
</dbReference>
<organism evidence="2 3">
    <name type="scientific">Deinococcus humi</name>
    <dbReference type="NCBI Taxonomy" id="662880"/>
    <lineage>
        <taxon>Bacteria</taxon>
        <taxon>Thermotogati</taxon>
        <taxon>Deinococcota</taxon>
        <taxon>Deinococci</taxon>
        <taxon>Deinococcales</taxon>
        <taxon>Deinococcaceae</taxon>
        <taxon>Deinococcus</taxon>
    </lineage>
</organism>
<sequence>MHFDLQFAQQHAQALRQEAAQASRALQAQPAHGQRPQLSLRNLFHRPRPA</sequence>
<dbReference type="EMBL" id="JACHFL010000003">
    <property type="protein sequence ID" value="MBB5362579.1"/>
    <property type="molecule type" value="Genomic_DNA"/>
</dbReference>
<accession>A0A7W8NCU3</accession>
<evidence type="ECO:0000256" key="1">
    <source>
        <dbReference type="SAM" id="MobiDB-lite"/>
    </source>
</evidence>
<reference evidence="2 3" key="1">
    <citation type="submission" date="2020-08" db="EMBL/GenBank/DDBJ databases">
        <title>Genomic Encyclopedia of Type Strains, Phase IV (KMG-IV): sequencing the most valuable type-strain genomes for metagenomic binning, comparative biology and taxonomic classification.</title>
        <authorList>
            <person name="Goeker M."/>
        </authorList>
    </citation>
    <scope>NUCLEOTIDE SEQUENCE [LARGE SCALE GENOMIC DNA]</scope>
    <source>
        <strain evidence="2 3">DSM 27939</strain>
    </source>
</reference>
<keyword evidence="3" id="KW-1185">Reference proteome</keyword>
<proteinExistence type="predicted"/>
<feature type="region of interest" description="Disordered" evidence="1">
    <location>
        <begin position="15"/>
        <end position="50"/>
    </location>
</feature>
<evidence type="ECO:0000313" key="2">
    <source>
        <dbReference type="EMBL" id="MBB5362579.1"/>
    </source>
</evidence>
<name>A0A7W8NCU3_9DEIO</name>
<dbReference type="RefSeq" id="WP_184129714.1">
    <property type="nucleotide sequence ID" value="NZ_JACHFL010000003.1"/>
</dbReference>
<dbReference type="AlphaFoldDB" id="A0A7W8NCU3"/>
<protein>
    <submittedName>
        <fullName evidence="2">Uncharacterized protein</fullName>
    </submittedName>
</protein>
<evidence type="ECO:0000313" key="3">
    <source>
        <dbReference type="Proteomes" id="UP000552709"/>
    </source>
</evidence>
<comment type="caution">
    <text evidence="2">The sequence shown here is derived from an EMBL/GenBank/DDBJ whole genome shotgun (WGS) entry which is preliminary data.</text>
</comment>
<gene>
    <name evidence="2" type="ORF">HNQ08_001674</name>
</gene>